<evidence type="ECO:0000313" key="1">
    <source>
        <dbReference type="EMBL" id="QHU17403.1"/>
    </source>
</evidence>
<dbReference type="AlphaFoldDB" id="A0A6C0KJE0"/>
<reference evidence="1" key="1">
    <citation type="journal article" date="2020" name="Nature">
        <title>Giant virus diversity and host interactions through global metagenomics.</title>
        <authorList>
            <person name="Schulz F."/>
            <person name="Roux S."/>
            <person name="Paez-Espino D."/>
            <person name="Jungbluth S."/>
            <person name="Walsh D.A."/>
            <person name="Denef V.J."/>
            <person name="McMahon K.D."/>
            <person name="Konstantinidis K.T."/>
            <person name="Eloe-Fadrosh E.A."/>
            <person name="Kyrpides N.C."/>
            <person name="Woyke T."/>
        </authorList>
    </citation>
    <scope>NUCLEOTIDE SEQUENCE</scope>
    <source>
        <strain evidence="1">GVMAG-S-3300012000-57</strain>
    </source>
</reference>
<dbReference type="InterPro" id="IPR043913">
    <property type="entry name" value="DUF5764"/>
</dbReference>
<dbReference type="Pfam" id="PF19068">
    <property type="entry name" value="DUF5764"/>
    <property type="match status" value="1"/>
</dbReference>
<sequence length="344" mass="39367">MDDFVLSNLHEARNEWCSRLVSIFTPLVTEGIKSIYAEAWKMCVDNDEVSKYLMTFQNLLSRVPKWNSVIVEEERKRIIERSGCNYLEDLITCVHIIQLKVLTSIRVGNKQKKIDIAIPKIDHFIHKVYIHVARKVYMNVYLFEKNVNPLQLQKNGRELEMIIQECILMAIRESIPTEAIIRAYMDESVEQDEEVIIENLDEPVLPGVKEPVIDEPSTNSATESHAITASAPEEPPTMIPAIQNLNDEPVVTRLTFNDYDAVLDTTNNVEENVSAPKTIERLEEISTARAIQRKLDEEMEEDDDRIRIHGDPIDLSGFDILDEVDKGGNFVLNDTPSLDFEELA</sequence>
<accession>A0A6C0KJE0</accession>
<proteinExistence type="predicted"/>
<name>A0A6C0KJE0_9ZZZZ</name>
<organism evidence="1">
    <name type="scientific">viral metagenome</name>
    <dbReference type="NCBI Taxonomy" id="1070528"/>
    <lineage>
        <taxon>unclassified sequences</taxon>
        <taxon>metagenomes</taxon>
        <taxon>organismal metagenomes</taxon>
    </lineage>
</organism>
<protein>
    <submittedName>
        <fullName evidence="1">Uncharacterized protein</fullName>
    </submittedName>
</protein>
<dbReference type="EMBL" id="MN740904">
    <property type="protein sequence ID" value="QHU17403.1"/>
    <property type="molecule type" value="Genomic_DNA"/>
</dbReference>